<keyword evidence="4" id="KW-1185">Reference proteome</keyword>
<dbReference type="Proteomes" id="UP000221653">
    <property type="component" value="Unassembled WGS sequence"/>
</dbReference>
<gene>
    <name evidence="3" type="ORF">ATK06_1034</name>
</gene>
<name>A0A2A9DPP2_9CORY</name>
<comment type="caution">
    <text evidence="3">The sequence shown here is derived from an EMBL/GenBank/DDBJ whole genome shotgun (WGS) entry which is preliminary data.</text>
</comment>
<organism evidence="3 4">
    <name type="scientific">Corynebacterium renale</name>
    <dbReference type="NCBI Taxonomy" id="1724"/>
    <lineage>
        <taxon>Bacteria</taxon>
        <taxon>Bacillati</taxon>
        <taxon>Actinomycetota</taxon>
        <taxon>Actinomycetes</taxon>
        <taxon>Mycobacteriales</taxon>
        <taxon>Corynebacteriaceae</taxon>
        <taxon>Corynebacterium</taxon>
    </lineage>
</organism>
<evidence type="ECO:0000313" key="4">
    <source>
        <dbReference type="Proteomes" id="UP000221653"/>
    </source>
</evidence>
<evidence type="ECO:0000256" key="1">
    <source>
        <dbReference type="SAM" id="MobiDB-lite"/>
    </source>
</evidence>
<feature type="region of interest" description="Disordered" evidence="1">
    <location>
        <begin position="125"/>
        <end position="144"/>
    </location>
</feature>
<dbReference type="EMBL" id="PDJF01000001">
    <property type="protein sequence ID" value="PFG27952.1"/>
    <property type="molecule type" value="Genomic_DNA"/>
</dbReference>
<dbReference type="GO" id="GO:0016747">
    <property type="term" value="F:acyltransferase activity, transferring groups other than amino-acyl groups"/>
    <property type="evidence" value="ECO:0007669"/>
    <property type="project" value="InterPro"/>
</dbReference>
<protein>
    <submittedName>
        <fullName evidence="3">ElaA protein</fullName>
    </submittedName>
</protein>
<dbReference type="InterPro" id="IPR000182">
    <property type="entry name" value="GNAT_dom"/>
</dbReference>
<reference evidence="3 4" key="1">
    <citation type="submission" date="2017-10" db="EMBL/GenBank/DDBJ databases">
        <title>Sequencing the genomes of 1000 actinobacteria strains.</title>
        <authorList>
            <person name="Klenk H.-P."/>
        </authorList>
    </citation>
    <scope>NUCLEOTIDE SEQUENCE [LARGE SCALE GENOMIC DNA]</scope>
    <source>
        <strain evidence="3 4">DSM 20688</strain>
    </source>
</reference>
<evidence type="ECO:0000259" key="2">
    <source>
        <dbReference type="PROSITE" id="PS51186"/>
    </source>
</evidence>
<dbReference type="PROSITE" id="PS51186">
    <property type="entry name" value="GNAT"/>
    <property type="match status" value="1"/>
</dbReference>
<dbReference type="AlphaFoldDB" id="A0A2A9DPP2"/>
<dbReference type="InterPro" id="IPR016181">
    <property type="entry name" value="Acyl_CoA_acyltransferase"/>
</dbReference>
<proteinExistence type="predicted"/>
<dbReference type="RefSeq" id="WP_098388942.1">
    <property type="nucleotide sequence ID" value="NZ_LS483464.1"/>
</dbReference>
<dbReference type="Gene3D" id="3.40.630.30">
    <property type="match status" value="1"/>
</dbReference>
<dbReference type="Pfam" id="PF13673">
    <property type="entry name" value="Acetyltransf_10"/>
    <property type="match status" value="1"/>
</dbReference>
<dbReference type="OrthoDB" id="9796171at2"/>
<dbReference type="STRING" id="1724.GCA_001044175_02314"/>
<accession>A0A2A9DPP2</accession>
<evidence type="ECO:0000313" key="3">
    <source>
        <dbReference type="EMBL" id="PFG27952.1"/>
    </source>
</evidence>
<feature type="domain" description="N-acetyltransferase" evidence="2">
    <location>
        <begin position="9"/>
        <end position="138"/>
    </location>
</feature>
<sequence length="144" mass="15891">MQDLRTKIAPLEDLSVREVHDLYKLRVDVFVGEQETPYYEIDDADIHPDTRHILILDGEELVGCGRVVGNVIGRIISRRPGVGSHVVRTAMSLIDAPTATLSAQSRLVGWYERFGFQACGPETLDTGVPHTPMEADLPGEKPGQ</sequence>
<dbReference type="SUPFAM" id="SSF55729">
    <property type="entry name" value="Acyl-CoA N-acyltransferases (Nat)"/>
    <property type="match status" value="1"/>
</dbReference>